<dbReference type="EMBL" id="BAAAZG010000019">
    <property type="protein sequence ID" value="GAA4074577.1"/>
    <property type="molecule type" value="Genomic_DNA"/>
</dbReference>
<feature type="compositionally biased region" description="Pro residues" evidence="1">
    <location>
        <begin position="30"/>
        <end position="42"/>
    </location>
</feature>
<sequence>MNPDSPSTAKPAASTPAHRRPTDHPERPIKPPPTEAPHPPNRNPAAFGSQERRASPPVEMPFVRALPFRRPALRDN</sequence>
<evidence type="ECO:0000256" key="1">
    <source>
        <dbReference type="SAM" id="MobiDB-lite"/>
    </source>
</evidence>
<proteinExistence type="predicted"/>
<accession>A0ABP7VU54</accession>
<organism evidence="2 3">
    <name type="scientific">Actinomadura miaoliensis</name>
    <dbReference type="NCBI Taxonomy" id="430685"/>
    <lineage>
        <taxon>Bacteria</taxon>
        <taxon>Bacillati</taxon>
        <taxon>Actinomycetota</taxon>
        <taxon>Actinomycetes</taxon>
        <taxon>Streptosporangiales</taxon>
        <taxon>Thermomonosporaceae</taxon>
        <taxon>Actinomadura</taxon>
    </lineage>
</organism>
<feature type="region of interest" description="Disordered" evidence="1">
    <location>
        <begin position="1"/>
        <end position="76"/>
    </location>
</feature>
<evidence type="ECO:0000313" key="2">
    <source>
        <dbReference type="EMBL" id="GAA4074577.1"/>
    </source>
</evidence>
<feature type="compositionally biased region" description="Basic and acidic residues" evidence="1">
    <location>
        <begin position="20"/>
        <end position="29"/>
    </location>
</feature>
<name>A0ABP7VU54_9ACTN</name>
<protein>
    <submittedName>
        <fullName evidence="2">Uncharacterized protein</fullName>
    </submittedName>
</protein>
<keyword evidence="3" id="KW-1185">Reference proteome</keyword>
<reference evidence="3" key="1">
    <citation type="journal article" date="2019" name="Int. J. Syst. Evol. Microbiol.">
        <title>The Global Catalogue of Microorganisms (GCM) 10K type strain sequencing project: providing services to taxonomists for standard genome sequencing and annotation.</title>
        <authorList>
            <consortium name="The Broad Institute Genomics Platform"/>
            <consortium name="The Broad Institute Genome Sequencing Center for Infectious Disease"/>
            <person name="Wu L."/>
            <person name="Ma J."/>
        </authorList>
    </citation>
    <scope>NUCLEOTIDE SEQUENCE [LARGE SCALE GENOMIC DNA]</scope>
    <source>
        <strain evidence="3">JCM 16702</strain>
    </source>
</reference>
<feature type="compositionally biased region" description="Low complexity" evidence="1">
    <location>
        <begin position="1"/>
        <end position="16"/>
    </location>
</feature>
<evidence type="ECO:0000313" key="3">
    <source>
        <dbReference type="Proteomes" id="UP001500683"/>
    </source>
</evidence>
<dbReference type="Proteomes" id="UP001500683">
    <property type="component" value="Unassembled WGS sequence"/>
</dbReference>
<gene>
    <name evidence="2" type="ORF">GCM10022214_34320</name>
</gene>
<comment type="caution">
    <text evidence="2">The sequence shown here is derived from an EMBL/GenBank/DDBJ whole genome shotgun (WGS) entry which is preliminary data.</text>
</comment>